<keyword evidence="2" id="KW-0255">Endonuclease</keyword>
<dbReference type="GO" id="GO:0004519">
    <property type="term" value="F:endonuclease activity"/>
    <property type="evidence" value="ECO:0007669"/>
    <property type="project" value="UniProtKB-KW"/>
</dbReference>
<name>A0ABZ2XZQ3_9RHOB</name>
<keyword evidence="3" id="KW-1185">Reference proteome</keyword>
<organism evidence="2 3">
    <name type="scientific">Aliisedimentitalea scapharcae</name>
    <dbReference type="NCBI Taxonomy" id="1524259"/>
    <lineage>
        <taxon>Bacteria</taxon>
        <taxon>Pseudomonadati</taxon>
        <taxon>Pseudomonadota</taxon>
        <taxon>Alphaproteobacteria</taxon>
        <taxon>Rhodobacterales</taxon>
        <taxon>Roseobacteraceae</taxon>
        <taxon>Aliisedimentitalea</taxon>
    </lineage>
</organism>
<dbReference type="InterPro" id="IPR029127">
    <property type="entry name" value="MvaI_BcnI"/>
</dbReference>
<geneLocation type="plasmid" evidence="2 3">
    <name>unnamed3</name>
</geneLocation>
<reference evidence="2 3" key="1">
    <citation type="submission" date="2023-04" db="EMBL/GenBank/DDBJ databases">
        <title>Complete genome sequence of Alisedimentitalea scapharcae.</title>
        <authorList>
            <person name="Rong J.-C."/>
            <person name="Yi M.-L."/>
            <person name="Zhao Q."/>
        </authorList>
    </citation>
    <scope>NUCLEOTIDE SEQUENCE [LARGE SCALE GENOMIC DNA]</scope>
    <source>
        <strain evidence="2 3">KCTC 42119</strain>
        <plasmid evidence="2 3">unnamed3</plasmid>
    </source>
</reference>
<keyword evidence="2" id="KW-0540">Nuclease</keyword>
<keyword evidence="2" id="KW-0614">Plasmid</keyword>
<dbReference type="RefSeq" id="WP_406651454.1">
    <property type="nucleotide sequence ID" value="NZ_CP123587.1"/>
</dbReference>
<dbReference type="Pfam" id="PF15515">
    <property type="entry name" value="MvaI_BcnI"/>
    <property type="match status" value="1"/>
</dbReference>
<gene>
    <name evidence="2" type="ORF">QEZ52_22775</name>
</gene>
<dbReference type="CDD" id="cd22347">
    <property type="entry name" value="PDDEXK_nuclease"/>
    <property type="match status" value="1"/>
</dbReference>
<evidence type="ECO:0000313" key="3">
    <source>
        <dbReference type="Proteomes" id="UP001623232"/>
    </source>
</evidence>
<dbReference type="EMBL" id="CP123587">
    <property type="protein sequence ID" value="WZK91565.1"/>
    <property type="molecule type" value="Genomic_DNA"/>
</dbReference>
<proteinExistence type="predicted"/>
<feature type="domain" description="MvaI/BcnI restriction endonuclease" evidence="1">
    <location>
        <begin position="151"/>
        <end position="375"/>
    </location>
</feature>
<keyword evidence="2" id="KW-0378">Hydrolase</keyword>
<dbReference type="Gene3D" id="3.30.70.3570">
    <property type="entry name" value="MvaI/BcnI restriction endonuclease, recognition domain"/>
    <property type="match status" value="1"/>
</dbReference>
<evidence type="ECO:0000313" key="2">
    <source>
        <dbReference type="EMBL" id="WZK91565.1"/>
    </source>
</evidence>
<sequence>MTLFNETGLDVGLLVPTPTGLKKSIMDATASFRDFLLDAKIHDFSTQAQGQEHKVVVPARMIFAKGSKPTKVSLYRPTTKKGDPRICVYGLKAHAVPFNLLALFSWDGLLHVVNCSDPGILQSIKDPASPLGAIAQAARPGLSPEAGELLELLRDIGARGWIPTMRPGDTGIGMTLETLLGIEANSSKLPDFKGIEIKAKRAGRKRKNRVNLFSQVPNWKLSPLGSNKALLDAHGYEVEGRRQLYCTISGKMANPNGFMLSIDGDKDWLRQNHLAAEKVTRMAIWELSKLRDRLTSKHRQTFWVSAQTRGKGEHEEFHYLQVEHTRAPRVRNFEALVEAGVITLDYTLYERRKGGAVGDHGYLFKINPKDFNALFPPSEYHGLVV</sequence>
<accession>A0ABZ2XZQ3</accession>
<dbReference type="InterPro" id="IPR043004">
    <property type="entry name" value="MvaI_BcnI_cat"/>
</dbReference>
<protein>
    <submittedName>
        <fullName evidence="2">MvaI/BcnI family restriction endonuclease</fullName>
    </submittedName>
</protein>
<dbReference type="Proteomes" id="UP001623232">
    <property type="component" value="Plasmid unnamed3"/>
</dbReference>
<dbReference type="InterPro" id="IPR043005">
    <property type="entry name" value="MvaI_BcnI_rec"/>
</dbReference>
<evidence type="ECO:0000259" key="1">
    <source>
        <dbReference type="Pfam" id="PF15515"/>
    </source>
</evidence>
<dbReference type="Gene3D" id="3.40.210.20">
    <property type="entry name" value="MvaI/BcnI restriction endonuclease, catalytic domain"/>
    <property type="match status" value="1"/>
</dbReference>